<dbReference type="PANTHER" id="PTHR12265">
    <property type="entry name" value="TRANSMEMBRANE PROTEIN 53"/>
    <property type="match status" value="1"/>
</dbReference>
<evidence type="ECO:0000256" key="3">
    <source>
        <dbReference type="ARBA" id="ARBA00022989"/>
    </source>
</evidence>
<feature type="region of interest" description="Disordered" evidence="7">
    <location>
        <begin position="1"/>
        <end position="25"/>
    </location>
</feature>
<proteinExistence type="predicted"/>
<keyword evidence="4" id="KW-0472">Membrane</keyword>
<evidence type="ECO:0000256" key="7">
    <source>
        <dbReference type="SAM" id="MobiDB-lite"/>
    </source>
</evidence>
<evidence type="ECO:0000256" key="6">
    <source>
        <dbReference type="ARBA" id="ARBA00037847"/>
    </source>
</evidence>
<dbReference type="AlphaFoldDB" id="A0AAD8YKF4"/>
<organism evidence="8 9">
    <name type="scientific">Skeletonema marinoi</name>
    <dbReference type="NCBI Taxonomy" id="267567"/>
    <lineage>
        <taxon>Eukaryota</taxon>
        <taxon>Sar</taxon>
        <taxon>Stramenopiles</taxon>
        <taxon>Ochrophyta</taxon>
        <taxon>Bacillariophyta</taxon>
        <taxon>Coscinodiscophyceae</taxon>
        <taxon>Thalassiosirophycidae</taxon>
        <taxon>Thalassiosirales</taxon>
        <taxon>Skeletonemataceae</taxon>
        <taxon>Skeletonema</taxon>
        <taxon>Skeletonema marinoi-dohrnii complex</taxon>
    </lineage>
</organism>
<comment type="caution">
    <text evidence="8">The sequence shown here is derived from an EMBL/GenBank/DDBJ whole genome shotgun (WGS) entry which is preliminary data.</text>
</comment>
<comment type="subcellular location">
    <subcellularLocation>
        <location evidence="6">Endomembrane system</location>
        <topology evidence="6">Single-pass membrane protein</topology>
    </subcellularLocation>
    <subcellularLocation>
        <location evidence="1">Nucleus membrane</location>
    </subcellularLocation>
</comment>
<keyword evidence="2" id="KW-0812">Transmembrane</keyword>
<evidence type="ECO:0000313" key="9">
    <source>
        <dbReference type="Proteomes" id="UP001224775"/>
    </source>
</evidence>
<dbReference type="EMBL" id="JATAAI010000002">
    <property type="protein sequence ID" value="KAK1747767.1"/>
    <property type="molecule type" value="Genomic_DNA"/>
</dbReference>
<evidence type="ECO:0000256" key="5">
    <source>
        <dbReference type="ARBA" id="ARBA00023242"/>
    </source>
</evidence>
<evidence type="ECO:0000256" key="1">
    <source>
        <dbReference type="ARBA" id="ARBA00004126"/>
    </source>
</evidence>
<protein>
    <submittedName>
        <fullName evidence="8">DUF829 domain-containing protein</fullName>
    </submittedName>
</protein>
<keyword evidence="9" id="KW-1185">Reference proteome</keyword>
<evidence type="ECO:0000256" key="2">
    <source>
        <dbReference type="ARBA" id="ARBA00022692"/>
    </source>
</evidence>
<keyword evidence="5" id="KW-0539">Nucleus</keyword>
<dbReference type="InterPro" id="IPR008547">
    <property type="entry name" value="DUF829_TMEM53"/>
</dbReference>
<dbReference type="Pfam" id="PF05705">
    <property type="entry name" value="DUF829"/>
    <property type="match status" value="1"/>
</dbReference>
<reference evidence="8" key="1">
    <citation type="submission" date="2023-06" db="EMBL/GenBank/DDBJ databases">
        <title>Survivors Of The Sea: Transcriptome response of Skeletonema marinoi to long-term dormancy.</title>
        <authorList>
            <person name="Pinder M.I.M."/>
            <person name="Kourtchenko O."/>
            <person name="Robertson E.K."/>
            <person name="Larsson T."/>
            <person name="Maumus F."/>
            <person name="Osuna-Cruz C.M."/>
            <person name="Vancaester E."/>
            <person name="Stenow R."/>
            <person name="Vandepoele K."/>
            <person name="Ploug H."/>
            <person name="Bruchert V."/>
            <person name="Godhe A."/>
            <person name="Topel M."/>
        </authorList>
    </citation>
    <scope>NUCLEOTIDE SEQUENCE</scope>
    <source>
        <strain evidence="8">R05AC</strain>
    </source>
</reference>
<keyword evidence="3" id="KW-1133">Transmembrane helix</keyword>
<dbReference type="PANTHER" id="PTHR12265:SF30">
    <property type="entry name" value="TRANSMEMBRANE PROTEIN 53"/>
    <property type="match status" value="1"/>
</dbReference>
<gene>
    <name evidence="8" type="ORF">QTG54_001730</name>
</gene>
<dbReference type="Proteomes" id="UP001224775">
    <property type="component" value="Unassembled WGS sequence"/>
</dbReference>
<evidence type="ECO:0000256" key="4">
    <source>
        <dbReference type="ARBA" id="ARBA00023136"/>
    </source>
</evidence>
<accession>A0AAD8YKF4</accession>
<evidence type="ECO:0000313" key="8">
    <source>
        <dbReference type="EMBL" id="KAK1747767.1"/>
    </source>
</evidence>
<dbReference type="GO" id="GO:0031965">
    <property type="term" value="C:nuclear membrane"/>
    <property type="evidence" value="ECO:0007669"/>
    <property type="project" value="UniProtKB-SubCell"/>
</dbReference>
<sequence length="224" mass="26023">MTNGPLPSNTDIGDVDDNDDNSSSSEMKHLAINTLQHIQQLQPPHFIVHIFSNNGCFLWEWIRYMLFHKSSYNLQNKLLGIIFDSAPAYFHGKVEGLQSALEYVGDKEQRDKLIKLARSLDTNRVKRRHNEFWNGLCNDTYGSENIPQLYLYSDCDELANVKYLEELIAYRRQQMSGKERVWSRKFVGSSHCGHLKKYPTEYEESVGNFLEFCTAADGFRRSRL</sequence>
<name>A0AAD8YKF4_9STRA</name>